<dbReference type="Proteomes" id="UP000188268">
    <property type="component" value="Unassembled WGS sequence"/>
</dbReference>
<protein>
    <submittedName>
        <fullName evidence="1">Uncharacterized protein</fullName>
    </submittedName>
</protein>
<proteinExistence type="predicted"/>
<gene>
    <name evidence="1" type="ORF">CCACVL1_17841</name>
</gene>
<reference evidence="1 2" key="1">
    <citation type="submission" date="2013-09" db="EMBL/GenBank/DDBJ databases">
        <title>Corchorus capsularis genome sequencing.</title>
        <authorList>
            <person name="Alam M."/>
            <person name="Haque M.S."/>
            <person name="Islam M.S."/>
            <person name="Emdad E.M."/>
            <person name="Islam M.M."/>
            <person name="Ahmed B."/>
            <person name="Halim A."/>
            <person name="Hossen Q.M.M."/>
            <person name="Hossain M.Z."/>
            <person name="Ahmed R."/>
            <person name="Khan M.M."/>
            <person name="Islam R."/>
            <person name="Rashid M.M."/>
            <person name="Khan S.A."/>
            <person name="Rahman M.S."/>
            <person name="Alam M."/>
        </authorList>
    </citation>
    <scope>NUCLEOTIDE SEQUENCE [LARGE SCALE GENOMIC DNA]</scope>
    <source>
        <strain evidence="2">cv. CVL-1</strain>
        <tissue evidence="1">Whole seedling</tissue>
    </source>
</reference>
<dbReference type="EMBL" id="AWWV01011438">
    <property type="protein sequence ID" value="OMO72366.1"/>
    <property type="molecule type" value="Genomic_DNA"/>
</dbReference>
<evidence type="ECO:0000313" key="1">
    <source>
        <dbReference type="EMBL" id="OMO72366.1"/>
    </source>
</evidence>
<sequence length="32" mass="3756">MADSHFESTTNSIKWARERVHQAKGIPRWKTS</sequence>
<evidence type="ECO:0000313" key="2">
    <source>
        <dbReference type="Proteomes" id="UP000188268"/>
    </source>
</evidence>
<name>A0A1R3HPN6_COCAP</name>
<dbReference type="Gramene" id="OMO72366">
    <property type="protein sequence ID" value="OMO72366"/>
    <property type="gene ID" value="CCACVL1_17841"/>
</dbReference>
<comment type="caution">
    <text evidence="1">The sequence shown here is derived from an EMBL/GenBank/DDBJ whole genome shotgun (WGS) entry which is preliminary data.</text>
</comment>
<organism evidence="1 2">
    <name type="scientific">Corchorus capsularis</name>
    <name type="common">Jute</name>
    <dbReference type="NCBI Taxonomy" id="210143"/>
    <lineage>
        <taxon>Eukaryota</taxon>
        <taxon>Viridiplantae</taxon>
        <taxon>Streptophyta</taxon>
        <taxon>Embryophyta</taxon>
        <taxon>Tracheophyta</taxon>
        <taxon>Spermatophyta</taxon>
        <taxon>Magnoliopsida</taxon>
        <taxon>eudicotyledons</taxon>
        <taxon>Gunneridae</taxon>
        <taxon>Pentapetalae</taxon>
        <taxon>rosids</taxon>
        <taxon>malvids</taxon>
        <taxon>Malvales</taxon>
        <taxon>Malvaceae</taxon>
        <taxon>Grewioideae</taxon>
        <taxon>Apeibeae</taxon>
        <taxon>Corchorus</taxon>
    </lineage>
</organism>
<dbReference type="AlphaFoldDB" id="A0A1R3HPN6"/>
<accession>A0A1R3HPN6</accession>
<keyword evidence="2" id="KW-1185">Reference proteome</keyword>